<dbReference type="InterPro" id="IPR052519">
    <property type="entry name" value="Euk-type_GlcNAc_Kinase"/>
</dbReference>
<evidence type="ECO:0000313" key="2">
    <source>
        <dbReference type="Proteomes" id="UP001596058"/>
    </source>
</evidence>
<keyword evidence="2" id="KW-1185">Reference proteome</keyword>
<organism evidence="1 2">
    <name type="scientific">Nonomuraea insulae</name>
    <dbReference type="NCBI Taxonomy" id="1616787"/>
    <lineage>
        <taxon>Bacteria</taxon>
        <taxon>Bacillati</taxon>
        <taxon>Actinomycetota</taxon>
        <taxon>Actinomycetes</taxon>
        <taxon>Streptosporangiales</taxon>
        <taxon>Streptosporangiaceae</taxon>
        <taxon>Nonomuraea</taxon>
    </lineage>
</organism>
<dbReference type="InterPro" id="IPR043129">
    <property type="entry name" value="ATPase_NBD"/>
</dbReference>
<dbReference type="Proteomes" id="UP001596058">
    <property type="component" value="Unassembled WGS sequence"/>
</dbReference>
<dbReference type="SUPFAM" id="SSF53067">
    <property type="entry name" value="Actin-like ATPase domain"/>
    <property type="match status" value="1"/>
</dbReference>
<evidence type="ECO:0008006" key="3">
    <source>
        <dbReference type="Google" id="ProtNLM"/>
    </source>
</evidence>
<proteinExistence type="predicted"/>
<dbReference type="PANTHER" id="PTHR43190">
    <property type="entry name" value="N-ACETYL-D-GLUCOSAMINE KINASE"/>
    <property type="match status" value="1"/>
</dbReference>
<sequence>MTRLIAGADIGGTKTHIRTALVEVSDDAPAPVVGVVADLVLPSDGWQATSPAKAAAWLAERLPPGDFSHLAVGAHACETPAQCAALAAALRALLGLPVTVVNDAELLVPAAGLPGGVGVIAGTGSIAVGRHAVTGEYLSAGGWGWVLGDEGSASALVREAAKAVLARADEGGEPDELGRALLRSYGVPGLPELAAAMSWDSGVETWGAHAPAVFAAAEAGS</sequence>
<reference evidence="2" key="1">
    <citation type="journal article" date="2019" name="Int. J. Syst. Evol. Microbiol.">
        <title>The Global Catalogue of Microorganisms (GCM) 10K type strain sequencing project: providing services to taxonomists for standard genome sequencing and annotation.</title>
        <authorList>
            <consortium name="The Broad Institute Genomics Platform"/>
            <consortium name="The Broad Institute Genome Sequencing Center for Infectious Disease"/>
            <person name="Wu L."/>
            <person name="Ma J."/>
        </authorList>
    </citation>
    <scope>NUCLEOTIDE SEQUENCE [LARGE SCALE GENOMIC DNA]</scope>
    <source>
        <strain evidence="2">CCUG 53903</strain>
    </source>
</reference>
<dbReference type="PANTHER" id="PTHR43190:SF3">
    <property type="entry name" value="N-ACETYL-D-GLUCOSAMINE KINASE"/>
    <property type="match status" value="1"/>
</dbReference>
<name>A0ABW1D714_9ACTN</name>
<comment type="caution">
    <text evidence="1">The sequence shown here is derived from an EMBL/GenBank/DDBJ whole genome shotgun (WGS) entry which is preliminary data.</text>
</comment>
<protein>
    <recommendedName>
        <fullName evidence="3">N-acetylglucosamine kinase-like BadF-type ATPase</fullName>
    </recommendedName>
</protein>
<feature type="non-terminal residue" evidence="1">
    <location>
        <position position="221"/>
    </location>
</feature>
<dbReference type="Gene3D" id="3.30.420.40">
    <property type="match status" value="1"/>
</dbReference>
<evidence type="ECO:0000313" key="1">
    <source>
        <dbReference type="EMBL" id="MFC5832578.1"/>
    </source>
</evidence>
<gene>
    <name evidence="1" type="ORF">ACFPZ3_52740</name>
</gene>
<accession>A0ABW1D714</accession>
<dbReference type="EMBL" id="JBHSPA010000083">
    <property type="protein sequence ID" value="MFC5832578.1"/>
    <property type="molecule type" value="Genomic_DNA"/>
</dbReference>